<dbReference type="SUPFAM" id="SSF55729">
    <property type="entry name" value="Acyl-CoA N-acyltransferases (Nat)"/>
    <property type="match status" value="1"/>
</dbReference>
<dbReference type="Gene3D" id="3.40.630.30">
    <property type="match status" value="2"/>
</dbReference>
<protein>
    <submittedName>
        <fullName evidence="2">Putative acetyltransferase</fullName>
    </submittedName>
</protein>
<dbReference type="AlphaFoldDB" id="A0A4R2JAY6"/>
<accession>A0A4R2JAY6</accession>
<keyword evidence="3" id="KW-1185">Reference proteome</keyword>
<keyword evidence="2" id="KW-0808">Transferase</keyword>
<dbReference type="EMBL" id="SLWS01000007">
    <property type="protein sequence ID" value="TCO55964.1"/>
    <property type="molecule type" value="Genomic_DNA"/>
</dbReference>
<dbReference type="SUPFAM" id="SSF55718">
    <property type="entry name" value="SCP-like"/>
    <property type="match status" value="1"/>
</dbReference>
<dbReference type="Gene3D" id="3.30.1050.10">
    <property type="entry name" value="SCP2 sterol-binding domain"/>
    <property type="match status" value="1"/>
</dbReference>
<dbReference type="Pfam" id="PF13527">
    <property type="entry name" value="Acetyltransf_9"/>
    <property type="match status" value="1"/>
</dbReference>
<dbReference type="Pfam" id="PF17668">
    <property type="entry name" value="Acetyltransf_17"/>
    <property type="match status" value="1"/>
</dbReference>
<evidence type="ECO:0000259" key="1">
    <source>
        <dbReference type="PROSITE" id="PS51186"/>
    </source>
</evidence>
<organism evidence="2 3">
    <name type="scientific">Actinocrispum wychmicini</name>
    <dbReference type="NCBI Taxonomy" id="1213861"/>
    <lineage>
        <taxon>Bacteria</taxon>
        <taxon>Bacillati</taxon>
        <taxon>Actinomycetota</taxon>
        <taxon>Actinomycetes</taxon>
        <taxon>Pseudonocardiales</taxon>
        <taxon>Pseudonocardiaceae</taxon>
        <taxon>Actinocrispum</taxon>
    </lineage>
</organism>
<dbReference type="InterPro" id="IPR000182">
    <property type="entry name" value="GNAT_dom"/>
</dbReference>
<evidence type="ECO:0000313" key="3">
    <source>
        <dbReference type="Proteomes" id="UP000295680"/>
    </source>
</evidence>
<gene>
    <name evidence="2" type="ORF">EV192_107389</name>
</gene>
<sequence>MQIRRQAPDERLLQSTPPDWYAFSPSPVSPDLATKLKANEKYYVDSVTLIAEENGQAVVSASAIPMRQNVRGHVVPLAGLSGVASMPQVRRRGLVRQVLTELLGQVRDSGFVVSAQYPFRPSFYDRFGYVGVPKARTARFNPADLTYLQRADLPGEVTWGPIAEGYDDYRALALEILPQRHGFSVLPDSRDVYARDKNEKWLAAARVDGNVVGAVAYTITGHAETLQADDLLATTPLGRALLLQFFARHADQVGEVSVRIAPDEHPELWATDLAVRVETDVTYPTGAAPMARVLSVAGLHGMPVGSGHVSVEIVDDPYIAGKYVLDGTSGALDVTTGGDPAVTLNAAGFAGLVYGVLDPSDVDLRGFGHVPTDSAAELASLFPRRVPYFFARY</sequence>
<dbReference type="Proteomes" id="UP000295680">
    <property type="component" value="Unassembled WGS sequence"/>
</dbReference>
<dbReference type="GO" id="GO:0034069">
    <property type="term" value="F:aminoglycoside N-acetyltransferase activity"/>
    <property type="evidence" value="ECO:0007669"/>
    <property type="project" value="TreeGrafter"/>
</dbReference>
<dbReference type="InterPro" id="IPR051554">
    <property type="entry name" value="Acetyltransferase_Eis"/>
</dbReference>
<dbReference type="PANTHER" id="PTHR37817">
    <property type="entry name" value="N-ACETYLTRANSFERASE EIS"/>
    <property type="match status" value="1"/>
</dbReference>
<dbReference type="InterPro" id="IPR041380">
    <property type="entry name" value="Acetyltransf_17"/>
</dbReference>
<dbReference type="InterPro" id="IPR016181">
    <property type="entry name" value="Acyl_CoA_acyltransferase"/>
</dbReference>
<name>A0A4R2JAY6_9PSEU</name>
<dbReference type="GO" id="GO:0030649">
    <property type="term" value="P:aminoglycoside antibiotic catabolic process"/>
    <property type="evidence" value="ECO:0007669"/>
    <property type="project" value="TreeGrafter"/>
</dbReference>
<dbReference type="RefSeq" id="WP_132122174.1">
    <property type="nucleotide sequence ID" value="NZ_SLWS01000007.1"/>
</dbReference>
<dbReference type="PROSITE" id="PS51186">
    <property type="entry name" value="GNAT"/>
    <property type="match status" value="1"/>
</dbReference>
<comment type="caution">
    <text evidence="2">The sequence shown here is derived from an EMBL/GenBank/DDBJ whole genome shotgun (WGS) entry which is preliminary data.</text>
</comment>
<dbReference type="InterPro" id="IPR036527">
    <property type="entry name" value="SCP2_sterol-bd_dom_sf"/>
</dbReference>
<dbReference type="OrthoDB" id="9768284at2"/>
<proteinExistence type="predicted"/>
<feature type="domain" description="N-acetyltransferase" evidence="1">
    <location>
        <begin position="1"/>
        <end position="152"/>
    </location>
</feature>
<dbReference type="PANTHER" id="PTHR37817:SF1">
    <property type="entry name" value="N-ACETYLTRANSFERASE EIS"/>
    <property type="match status" value="1"/>
</dbReference>
<reference evidence="2 3" key="1">
    <citation type="submission" date="2019-03" db="EMBL/GenBank/DDBJ databases">
        <title>Genomic Encyclopedia of Type Strains, Phase IV (KMG-IV): sequencing the most valuable type-strain genomes for metagenomic binning, comparative biology and taxonomic classification.</title>
        <authorList>
            <person name="Goeker M."/>
        </authorList>
    </citation>
    <scope>NUCLEOTIDE SEQUENCE [LARGE SCALE GENOMIC DNA]</scope>
    <source>
        <strain evidence="2 3">DSM 45934</strain>
    </source>
</reference>
<evidence type="ECO:0000313" key="2">
    <source>
        <dbReference type="EMBL" id="TCO55964.1"/>
    </source>
</evidence>